<dbReference type="RefSeq" id="WP_349053950.1">
    <property type="nucleotide sequence ID" value="NZ_JBBNPS010000012.1"/>
</dbReference>
<gene>
    <name evidence="2" type="ORF">AAA081_05245</name>
</gene>
<protein>
    <submittedName>
        <fullName evidence="2">Restriction endonuclease</fullName>
        <ecNumber evidence="2">3.1.21.-</ecNumber>
    </submittedName>
</protein>
<comment type="caution">
    <text evidence="2">The sequence shown here is derived from an EMBL/GenBank/DDBJ whole genome shotgun (WGS) entry which is preliminary data.</text>
</comment>
<evidence type="ECO:0000313" key="2">
    <source>
        <dbReference type="EMBL" id="MEQ3353706.1"/>
    </source>
</evidence>
<proteinExistence type="predicted"/>
<dbReference type="InterPro" id="IPR011335">
    <property type="entry name" value="Restrct_endonuc-II-like"/>
</dbReference>
<dbReference type="EMBL" id="JBBNPS010000012">
    <property type="protein sequence ID" value="MEQ3353706.1"/>
    <property type="molecule type" value="Genomic_DNA"/>
</dbReference>
<keyword evidence="2" id="KW-0255">Endonuclease</keyword>
<accession>A0ABV1J680</accession>
<evidence type="ECO:0000259" key="1">
    <source>
        <dbReference type="Pfam" id="PF04471"/>
    </source>
</evidence>
<dbReference type="GO" id="GO:0004519">
    <property type="term" value="F:endonuclease activity"/>
    <property type="evidence" value="ECO:0007669"/>
    <property type="project" value="UniProtKB-KW"/>
</dbReference>
<evidence type="ECO:0000313" key="3">
    <source>
        <dbReference type="Proteomes" id="UP001481872"/>
    </source>
</evidence>
<keyword evidence="2" id="KW-0540">Nuclease</keyword>
<organism evidence="2 3">
    <name type="scientific">Aedoeadaptatus acetigenes</name>
    <dbReference type="NCBI Taxonomy" id="2981723"/>
    <lineage>
        <taxon>Bacteria</taxon>
        <taxon>Bacillati</taxon>
        <taxon>Bacillota</taxon>
        <taxon>Tissierellia</taxon>
        <taxon>Tissierellales</taxon>
        <taxon>Peptoniphilaceae</taxon>
        <taxon>Aedoeadaptatus</taxon>
    </lineage>
</organism>
<dbReference type="Proteomes" id="UP001481872">
    <property type="component" value="Unassembled WGS sequence"/>
</dbReference>
<dbReference type="GO" id="GO:0016787">
    <property type="term" value="F:hydrolase activity"/>
    <property type="evidence" value="ECO:0007669"/>
    <property type="project" value="UniProtKB-KW"/>
</dbReference>
<dbReference type="SUPFAM" id="SSF52980">
    <property type="entry name" value="Restriction endonuclease-like"/>
    <property type="match status" value="1"/>
</dbReference>
<dbReference type="Gene3D" id="3.40.1350.10">
    <property type="match status" value="1"/>
</dbReference>
<dbReference type="EC" id="3.1.21.-" evidence="2"/>
<dbReference type="InterPro" id="IPR007560">
    <property type="entry name" value="Restrct_endonuc_IV_Mrr"/>
</dbReference>
<keyword evidence="3" id="KW-1185">Reference proteome</keyword>
<dbReference type="InterPro" id="IPR011856">
    <property type="entry name" value="tRNA_endonuc-like_dom_sf"/>
</dbReference>
<reference evidence="2 3" key="1">
    <citation type="submission" date="2024-04" db="EMBL/GenBank/DDBJ databases">
        <title>Human intestinal bacterial collection.</title>
        <authorList>
            <person name="Pauvert C."/>
            <person name="Hitch T.C.A."/>
            <person name="Clavel T."/>
        </authorList>
    </citation>
    <scope>NUCLEOTIDE SEQUENCE [LARGE SCALE GENOMIC DNA]</scope>
    <source>
        <strain evidence="2 3">CLA-SR-H026</strain>
    </source>
</reference>
<feature type="domain" description="Restriction endonuclease type IV Mrr" evidence="1">
    <location>
        <begin position="215"/>
        <end position="343"/>
    </location>
</feature>
<keyword evidence="2" id="KW-0378">Hydrolase</keyword>
<sequence>MAKKYWLHRISHHGEVSYDLLKKGYLTIGWSSFSEQPEEIIDTIKEKESDLDFRNYTERKGVTTRSRFSLWNFGKMKKGDTVLVPMYDGKFGVYRILEEMQSISNLKVNKFKASNKEEFEMIGSYLVNTTIHEDVDLGFFIKVESILKGEDSKPRSYADSKLISRMKIRQTNAEISDLANEVESAIVAKEPHDVYAIFTEELKNKFIEDNIFGEYTPNQIEMLVAEYFKKIGADDVKILARNDPDKPEGSDADVEAKFTDLKTCYYVQVKHHNGQTGMEGLNQIKDYIDYINSNPYDEDEVDIAWLLTTGVFADSVKQKEKEYRDSGEANIRLVDGREFVEMIFNAGIDLLDLEKSTKQSVSFRTSNIK</sequence>
<name>A0ABV1J680_9FIRM</name>
<dbReference type="Pfam" id="PF04471">
    <property type="entry name" value="Mrr_cat"/>
    <property type="match status" value="1"/>
</dbReference>